<gene>
    <name evidence="1" type="ORF">THITE_2093288</name>
</gene>
<dbReference type="KEGG" id="ttt:THITE_2093288"/>
<evidence type="ECO:0000313" key="1">
    <source>
        <dbReference type="EMBL" id="AEO71792.1"/>
    </source>
</evidence>
<accession>G2RG38</accession>
<keyword evidence="2" id="KW-1185">Reference proteome</keyword>
<dbReference type="Proteomes" id="UP000008181">
    <property type="component" value="Chromosome 6"/>
</dbReference>
<dbReference type="RefSeq" id="XP_003658128.1">
    <property type="nucleotide sequence ID" value="XM_003658080.1"/>
</dbReference>
<dbReference type="GeneID" id="11521778"/>
<evidence type="ECO:0000313" key="2">
    <source>
        <dbReference type="Proteomes" id="UP000008181"/>
    </source>
</evidence>
<dbReference type="EMBL" id="CP003014">
    <property type="protein sequence ID" value="AEO71792.1"/>
    <property type="molecule type" value="Genomic_DNA"/>
</dbReference>
<organism evidence="1 2">
    <name type="scientific">Thermothielavioides terrestris (strain ATCC 38088 / NRRL 8126)</name>
    <name type="common">Thielavia terrestris</name>
    <dbReference type="NCBI Taxonomy" id="578455"/>
    <lineage>
        <taxon>Eukaryota</taxon>
        <taxon>Fungi</taxon>
        <taxon>Dikarya</taxon>
        <taxon>Ascomycota</taxon>
        <taxon>Pezizomycotina</taxon>
        <taxon>Sordariomycetes</taxon>
        <taxon>Sordariomycetidae</taxon>
        <taxon>Sordariales</taxon>
        <taxon>Chaetomiaceae</taxon>
        <taxon>Thermothielavioides</taxon>
        <taxon>Thermothielavioides terrestris</taxon>
    </lineage>
</organism>
<sequence length="72" mass="7581">MRKQDARGIFDFDFLSLDTAATTRTLEAAVTPVLSLPAKAVETEVPMLEANGVHSAVVPSSAKDRGPNSLAP</sequence>
<dbReference type="AlphaFoldDB" id="G2RG38"/>
<reference evidence="1 2" key="1">
    <citation type="journal article" date="2011" name="Nat. Biotechnol.">
        <title>Comparative genomic analysis of the thermophilic biomass-degrading fungi Myceliophthora thermophila and Thielavia terrestris.</title>
        <authorList>
            <person name="Berka R.M."/>
            <person name="Grigoriev I.V."/>
            <person name="Otillar R."/>
            <person name="Salamov A."/>
            <person name="Grimwood J."/>
            <person name="Reid I."/>
            <person name="Ishmael N."/>
            <person name="John T."/>
            <person name="Darmond C."/>
            <person name="Moisan M.-C."/>
            <person name="Henrissat B."/>
            <person name="Coutinho P.M."/>
            <person name="Lombard V."/>
            <person name="Natvig D.O."/>
            <person name="Lindquist E."/>
            <person name="Schmutz J."/>
            <person name="Lucas S."/>
            <person name="Harris P."/>
            <person name="Powlowski J."/>
            <person name="Bellemare A."/>
            <person name="Taylor D."/>
            <person name="Butler G."/>
            <person name="de Vries R.P."/>
            <person name="Allijn I.E."/>
            <person name="van den Brink J."/>
            <person name="Ushinsky S."/>
            <person name="Storms R."/>
            <person name="Powell A.J."/>
            <person name="Paulsen I.T."/>
            <person name="Elbourne L.D.H."/>
            <person name="Baker S.E."/>
            <person name="Magnuson J."/>
            <person name="LaBoissiere S."/>
            <person name="Clutterbuck A.J."/>
            <person name="Martinez D."/>
            <person name="Wogulis M."/>
            <person name="de Leon A.L."/>
            <person name="Rey M.W."/>
            <person name="Tsang A."/>
        </authorList>
    </citation>
    <scope>NUCLEOTIDE SEQUENCE [LARGE SCALE GENOMIC DNA]</scope>
    <source>
        <strain evidence="2">ATCC 38088 / NRRL 8126</strain>
    </source>
</reference>
<dbReference type="HOGENOM" id="CLU_2723986_0_0_1"/>
<proteinExistence type="predicted"/>
<name>G2RG38_THETT</name>
<protein>
    <submittedName>
        <fullName evidence="1">Uncharacterized protein</fullName>
    </submittedName>
</protein>